<dbReference type="EMBL" id="JACASE010000011">
    <property type="protein sequence ID" value="KAF6427834.1"/>
    <property type="molecule type" value="Genomic_DNA"/>
</dbReference>
<evidence type="ECO:0000313" key="2">
    <source>
        <dbReference type="Proteomes" id="UP000593571"/>
    </source>
</evidence>
<evidence type="ECO:0000313" key="1">
    <source>
        <dbReference type="EMBL" id="KAF6427834.1"/>
    </source>
</evidence>
<keyword evidence="2" id="KW-1185">Reference proteome</keyword>
<sequence>MKISYHPAPLGDVTLQQHRDGRRSECRDLKIFVRAESEGTRACALAQTPRSSLLGMSLPRHRLFSISITTQSVREEGGLPRGVISTHPDLERQEVNEPSNSGDMIKTVSMWISAGDLRHKHLQESVLIQVKVRPHMRARTHTHTHTHTYTPSLTSQVLHTLVSYLSPPA</sequence>
<comment type="caution">
    <text evidence="1">The sequence shown here is derived from an EMBL/GenBank/DDBJ whole genome shotgun (WGS) entry which is preliminary data.</text>
</comment>
<accession>A0A7J8DXC9</accession>
<organism evidence="1 2">
    <name type="scientific">Rousettus aegyptiacus</name>
    <name type="common">Egyptian fruit bat</name>
    <name type="synonym">Pteropus aegyptiacus</name>
    <dbReference type="NCBI Taxonomy" id="9407"/>
    <lineage>
        <taxon>Eukaryota</taxon>
        <taxon>Metazoa</taxon>
        <taxon>Chordata</taxon>
        <taxon>Craniata</taxon>
        <taxon>Vertebrata</taxon>
        <taxon>Euteleostomi</taxon>
        <taxon>Mammalia</taxon>
        <taxon>Eutheria</taxon>
        <taxon>Laurasiatheria</taxon>
        <taxon>Chiroptera</taxon>
        <taxon>Yinpterochiroptera</taxon>
        <taxon>Pteropodoidea</taxon>
        <taxon>Pteropodidae</taxon>
        <taxon>Rousettinae</taxon>
        <taxon>Rousettus</taxon>
    </lineage>
</organism>
<gene>
    <name evidence="1" type="ORF">HJG63_008322</name>
</gene>
<name>A0A7J8DXC9_ROUAE</name>
<protein>
    <submittedName>
        <fullName evidence="1">Uncharacterized protein</fullName>
    </submittedName>
</protein>
<reference evidence="1 2" key="1">
    <citation type="journal article" date="2020" name="Nature">
        <title>Six reference-quality genomes reveal evolution of bat adaptations.</title>
        <authorList>
            <person name="Jebb D."/>
            <person name="Huang Z."/>
            <person name="Pippel M."/>
            <person name="Hughes G.M."/>
            <person name="Lavrichenko K."/>
            <person name="Devanna P."/>
            <person name="Winkler S."/>
            <person name="Jermiin L.S."/>
            <person name="Skirmuntt E.C."/>
            <person name="Katzourakis A."/>
            <person name="Burkitt-Gray L."/>
            <person name="Ray D.A."/>
            <person name="Sullivan K.A.M."/>
            <person name="Roscito J.G."/>
            <person name="Kirilenko B.M."/>
            <person name="Davalos L.M."/>
            <person name="Corthals A.P."/>
            <person name="Power M.L."/>
            <person name="Jones G."/>
            <person name="Ransome R.D."/>
            <person name="Dechmann D.K.N."/>
            <person name="Locatelli A.G."/>
            <person name="Puechmaille S.J."/>
            <person name="Fedrigo O."/>
            <person name="Jarvis E.D."/>
            <person name="Hiller M."/>
            <person name="Vernes S.C."/>
            <person name="Myers E.W."/>
            <person name="Teeling E.C."/>
        </authorList>
    </citation>
    <scope>NUCLEOTIDE SEQUENCE [LARGE SCALE GENOMIC DNA]</scope>
    <source>
        <strain evidence="1">MRouAeg1</strain>
        <tissue evidence="1">Muscle</tissue>
    </source>
</reference>
<dbReference type="AlphaFoldDB" id="A0A7J8DXC9"/>
<proteinExistence type="predicted"/>
<dbReference type="Proteomes" id="UP000593571">
    <property type="component" value="Unassembled WGS sequence"/>
</dbReference>